<dbReference type="SUPFAM" id="SSF158682">
    <property type="entry name" value="TerB-like"/>
    <property type="match status" value="1"/>
</dbReference>
<dbReference type="InterPro" id="IPR001623">
    <property type="entry name" value="DnaJ_domain"/>
</dbReference>
<proteinExistence type="predicted"/>
<accession>A0A255XJ14</accession>
<dbReference type="InterPro" id="IPR036869">
    <property type="entry name" value="J_dom_sf"/>
</dbReference>
<dbReference type="EMBL" id="NOXS01000035">
    <property type="protein sequence ID" value="OYQ16881.1"/>
    <property type="molecule type" value="Genomic_DNA"/>
</dbReference>
<dbReference type="PROSITE" id="PS50076">
    <property type="entry name" value="DNAJ_2"/>
    <property type="match status" value="1"/>
</dbReference>
<evidence type="ECO:0000259" key="1">
    <source>
        <dbReference type="PROSITE" id="PS50076"/>
    </source>
</evidence>
<dbReference type="Gene3D" id="1.10.287.110">
    <property type="entry name" value="DnaJ domain"/>
    <property type="match status" value="1"/>
</dbReference>
<dbReference type="CDD" id="cd07316">
    <property type="entry name" value="terB_like_DjlA"/>
    <property type="match status" value="1"/>
</dbReference>
<dbReference type="SUPFAM" id="SSF46565">
    <property type="entry name" value="Chaperone J-domain"/>
    <property type="match status" value="1"/>
</dbReference>
<dbReference type="InterPro" id="IPR007791">
    <property type="entry name" value="DjlA_N"/>
</dbReference>
<dbReference type="AlphaFoldDB" id="A0A255XJ14"/>
<dbReference type="RefSeq" id="WP_094410519.1">
    <property type="nucleotide sequence ID" value="NZ_BMJZ01000003.1"/>
</dbReference>
<dbReference type="InterPro" id="IPR029024">
    <property type="entry name" value="TerB-like"/>
</dbReference>
<dbReference type="SMART" id="SM00271">
    <property type="entry name" value="DnaJ"/>
    <property type="match status" value="1"/>
</dbReference>
<evidence type="ECO:0000313" key="3">
    <source>
        <dbReference type="Proteomes" id="UP000216361"/>
    </source>
</evidence>
<dbReference type="CDD" id="cd06257">
    <property type="entry name" value="DnaJ"/>
    <property type="match status" value="1"/>
</dbReference>
<protein>
    <recommendedName>
        <fullName evidence="1">J domain-containing protein</fullName>
    </recommendedName>
</protein>
<evidence type="ECO:0000313" key="2">
    <source>
        <dbReference type="EMBL" id="OYQ16881.1"/>
    </source>
</evidence>
<keyword evidence="3" id="KW-1185">Reference proteome</keyword>
<feature type="domain" description="J" evidence="1">
    <location>
        <begin position="181"/>
        <end position="245"/>
    </location>
</feature>
<name>A0A255XJ14_9PROT</name>
<comment type="caution">
    <text evidence="2">The sequence shown here is derived from an EMBL/GenBank/DDBJ whole genome shotgun (WGS) entry which is preliminary data.</text>
</comment>
<dbReference type="Pfam" id="PF00226">
    <property type="entry name" value="DnaJ"/>
    <property type="match status" value="1"/>
</dbReference>
<reference evidence="2 3" key="1">
    <citation type="submission" date="2017-07" db="EMBL/GenBank/DDBJ databases">
        <title>Elstera cyanobacteriorum sp. nov., a novel bacterium isolated from cyanobacterial aggregates in a eutrophic lake.</title>
        <authorList>
            <person name="Cai H."/>
        </authorList>
    </citation>
    <scope>NUCLEOTIDE SEQUENCE [LARGE SCALE GENOMIC DNA]</scope>
    <source>
        <strain evidence="2 3">TH019</strain>
    </source>
</reference>
<dbReference type="Proteomes" id="UP000216361">
    <property type="component" value="Unassembled WGS sequence"/>
</dbReference>
<gene>
    <name evidence="2" type="ORF">CHR90_18095</name>
</gene>
<dbReference type="Pfam" id="PF05099">
    <property type="entry name" value="TerB"/>
    <property type="match status" value="1"/>
</dbReference>
<dbReference type="Gene3D" id="1.10.3680.10">
    <property type="entry name" value="TerB-like"/>
    <property type="match status" value="1"/>
</dbReference>
<sequence>MDLITVSAVLAGVGWVLGGPLGGLIHDFLGDACDRLTGDRPLPPPDQAVKSIAFTIGVIALSAKMAKADGAVTLPEITAFRRLFTVSPEEQENARRVFDLARRNTAGFETYARQIAALFPPASPVLEELLGSLAAIARADHEIHPDEVTYLQQVAAIFGFEGQAFRAVLQRHLGLDACCGDPYCTLGVEPSASDADIRRAYLALVRDHHPDRLIAGGLPAEAISLATETLAGINAAWETIKKERGLA</sequence>
<dbReference type="OrthoDB" id="9782583at2"/>
<organism evidence="2 3">
    <name type="scientific">Elstera cyanobacteriorum</name>
    <dbReference type="NCBI Taxonomy" id="2022747"/>
    <lineage>
        <taxon>Bacteria</taxon>
        <taxon>Pseudomonadati</taxon>
        <taxon>Pseudomonadota</taxon>
        <taxon>Alphaproteobacteria</taxon>
        <taxon>Rhodospirillales</taxon>
        <taxon>Rhodospirillaceae</taxon>
        <taxon>Elstera</taxon>
    </lineage>
</organism>